<protein>
    <submittedName>
        <fullName evidence="2">Uncharacterized protein</fullName>
    </submittedName>
</protein>
<dbReference type="Proteomes" id="UP000287651">
    <property type="component" value="Unassembled WGS sequence"/>
</dbReference>
<comment type="caution">
    <text evidence="2">The sequence shown here is derived from an EMBL/GenBank/DDBJ whole genome shotgun (WGS) entry which is preliminary data.</text>
</comment>
<evidence type="ECO:0000313" key="3">
    <source>
        <dbReference type="Proteomes" id="UP000287651"/>
    </source>
</evidence>
<evidence type="ECO:0000313" key="2">
    <source>
        <dbReference type="EMBL" id="RRT71563.1"/>
    </source>
</evidence>
<dbReference type="EMBL" id="AMZH03003673">
    <property type="protein sequence ID" value="RRT71563.1"/>
    <property type="molecule type" value="Genomic_DNA"/>
</dbReference>
<name>A0A427A5V2_ENSVE</name>
<sequence length="84" mass="9842">MTPLIFYHIRVLSGWTYVICRPNLDKDNQKSRHVQPSYSTTDDATEWMRSPLEDPRTPEKSLTDVVMYYSNDNDCVRQPPPPQV</sequence>
<accession>A0A427A5V2</accession>
<evidence type="ECO:0000256" key="1">
    <source>
        <dbReference type="SAM" id="MobiDB-lite"/>
    </source>
</evidence>
<reference evidence="2 3" key="1">
    <citation type="journal article" date="2014" name="Agronomy (Basel)">
        <title>A Draft Genome Sequence for Ensete ventricosum, the Drought-Tolerant Tree Against Hunger.</title>
        <authorList>
            <person name="Harrison J."/>
            <person name="Moore K.A."/>
            <person name="Paszkiewicz K."/>
            <person name="Jones T."/>
            <person name="Grant M."/>
            <person name="Ambacheew D."/>
            <person name="Muzemil S."/>
            <person name="Studholme D.J."/>
        </authorList>
    </citation>
    <scope>NUCLEOTIDE SEQUENCE [LARGE SCALE GENOMIC DNA]</scope>
</reference>
<dbReference type="AlphaFoldDB" id="A0A427A5V2"/>
<feature type="region of interest" description="Disordered" evidence="1">
    <location>
        <begin position="26"/>
        <end position="58"/>
    </location>
</feature>
<proteinExistence type="predicted"/>
<organism evidence="2 3">
    <name type="scientific">Ensete ventricosum</name>
    <name type="common">Abyssinian banana</name>
    <name type="synonym">Musa ensete</name>
    <dbReference type="NCBI Taxonomy" id="4639"/>
    <lineage>
        <taxon>Eukaryota</taxon>
        <taxon>Viridiplantae</taxon>
        <taxon>Streptophyta</taxon>
        <taxon>Embryophyta</taxon>
        <taxon>Tracheophyta</taxon>
        <taxon>Spermatophyta</taxon>
        <taxon>Magnoliopsida</taxon>
        <taxon>Liliopsida</taxon>
        <taxon>Zingiberales</taxon>
        <taxon>Musaceae</taxon>
        <taxon>Ensete</taxon>
    </lineage>
</organism>
<gene>
    <name evidence="2" type="ORF">B296_00013346</name>
</gene>